<protein>
    <submittedName>
        <fullName evidence="2">Uncharacterized protein</fullName>
    </submittedName>
</protein>
<dbReference type="AlphaFoldDB" id="A0A139AJL4"/>
<keyword evidence="3" id="KW-1185">Reference proteome</keyword>
<evidence type="ECO:0000313" key="3">
    <source>
        <dbReference type="Proteomes" id="UP000070544"/>
    </source>
</evidence>
<evidence type="ECO:0000313" key="2">
    <source>
        <dbReference type="EMBL" id="KXS16972.1"/>
    </source>
</evidence>
<feature type="compositionally biased region" description="Pro residues" evidence="1">
    <location>
        <begin position="72"/>
        <end position="85"/>
    </location>
</feature>
<dbReference type="Proteomes" id="UP000070544">
    <property type="component" value="Unassembled WGS sequence"/>
</dbReference>
<evidence type="ECO:0000256" key="1">
    <source>
        <dbReference type="SAM" id="MobiDB-lite"/>
    </source>
</evidence>
<proteinExistence type="predicted"/>
<organism evidence="2 3">
    <name type="scientific">Gonapodya prolifera (strain JEL478)</name>
    <name type="common">Monoblepharis prolifera</name>
    <dbReference type="NCBI Taxonomy" id="1344416"/>
    <lineage>
        <taxon>Eukaryota</taxon>
        <taxon>Fungi</taxon>
        <taxon>Fungi incertae sedis</taxon>
        <taxon>Chytridiomycota</taxon>
        <taxon>Chytridiomycota incertae sedis</taxon>
        <taxon>Monoblepharidomycetes</taxon>
        <taxon>Monoblepharidales</taxon>
        <taxon>Gonapodyaceae</taxon>
        <taxon>Gonapodya</taxon>
    </lineage>
</organism>
<sequence length="117" mass="11977">MRHPDRNPNLDVLTVRSSIWVSAGPACPSPGVDRPNVRPGDGVSGGLGRNPKAPPGVAAASTVRSSFHPCFFPSPAPPPSSPFPPSLCRSSTSDPPPTSVAEDVIVKILDEADGSAS</sequence>
<feature type="region of interest" description="Disordered" evidence="1">
    <location>
        <begin position="25"/>
        <end position="101"/>
    </location>
</feature>
<reference evidence="2 3" key="1">
    <citation type="journal article" date="2015" name="Genome Biol. Evol.">
        <title>Phylogenomic analyses indicate that early fungi evolved digesting cell walls of algal ancestors of land plants.</title>
        <authorList>
            <person name="Chang Y."/>
            <person name="Wang S."/>
            <person name="Sekimoto S."/>
            <person name="Aerts A.L."/>
            <person name="Choi C."/>
            <person name="Clum A."/>
            <person name="LaButti K.M."/>
            <person name="Lindquist E.A."/>
            <person name="Yee Ngan C."/>
            <person name="Ohm R.A."/>
            <person name="Salamov A.A."/>
            <person name="Grigoriev I.V."/>
            <person name="Spatafora J.W."/>
            <person name="Berbee M.L."/>
        </authorList>
    </citation>
    <scope>NUCLEOTIDE SEQUENCE [LARGE SCALE GENOMIC DNA]</scope>
    <source>
        <strain evidence="2 3">JEL478</strain>
    </source>
</reference>
<gene>
    <name evidence="2" type="ORF">M427DRAFT_55003</name>
</gene>
<accession>A0A139AJL4</accession>
<dbReference type="EMBL" id="KQ965749">
    <property type="protein sequence ID" value="KXS16972.1"/>
    <property type="molecule type" value="Genomic_DNA"/>
</dbReference>
<name>A0A139AJL4_GONPJ</name>